<accession>A0ABV9QMR6</accession>
<sequence>MILERVIEELLSCKAWYLPDEVKIRDRRFGNLLETKYFCYDDDVATWSRILNKYFVRLKWLPKREGYSSTRSFNRAWEYFAELLAVVKENKHPEFDIYYEMAIKNGMSTAVLKKVKRILRNMKHILIHPNC</sequence>
<keyword evidence="2" id="KW-1185">Reference proteome</keyword>
<protein>
    <submittedName>
        <fullName evidence="1">Uncharacterized protein</fullName>
    </submittedName>
</protein>
<organism evidence="1 2">
    <name type="scientific">Filifactor villosus</name>
    <dbReference type="NCBI Taxonomy" id="29374"/>
    <lineage>
        <taxon>Bacteria</taxon>
        <taxon>Bacillati</taxon>
        <taxon>Bacillota</taxon>
        <taxon>Clostridia</taxon>
        <taxon>Peptostreptococcales</taxon>
        <taxon>Filifactoraceae</taxon>
        <taxon>Filifactor</taxon>
    </lineage>
</organism>
<reference evidence="2" key="1">
    <citation type="journal article" date="2019" name="Int. J. Syst. Evol. Microbiol.">
        <title>The Global Catalogue of Microorganisms (GCM) 10K type strain sequencing project: providing services to taxonomists for standard genome sequencing and annotation.</title>
        <authorList>
            <consortium name="The Broad Institute Genomics Platform"/>
            <consortium name="The Broad Institute Genome Sequencing Center for Infectious Disease"/>
            <person name="Wu L."/>
            <person name="Ma J."/>
        </authorList>
    </citation>
    <scope>NUCLEOTIDE SEQUENCE [LARGE SCALE GENOMIC DNA]</scope>
    <source>
        <strain evidence="2">CCUG 46385</strain>
    </source>
</reference>
<evidence type="ECO:0000313" key="2">
    <source>
        <dbReference type="Proteomes" id="UP001595916"/>
    </source>
</evidence>
<comment type="caution">
    <text evidence="1">The sequence shown here is derived from an EMBL/GenBank/DDBJ whole genome shotgun (WGS) entry which is preliminary data.</text>
</comment>
<evidence type="ECO:0000313" key="1">
    <source>
        <dbReference type="EMBL" id="MFC4805012.1"/>
    </source>
</evidence>
<gene>
    <name evidence="1" type="ORF">ACFO4R_07950</name>
</gene>
<dbReference type="Proteomes" id="UP001595916">
    <property type="component" value="Unassembled WGS sequence"/>
</dbReference>
<dbReference type="EMBL" id="JBHSHL010000030">
    <property type="protein sequence ID" value="MFC4805012.1"/>
    <property type="molecule type" value="Genomic_DNA"/>
</dbReference>
<proteinExistence type="predicted"/>
<dbReference type="RefSeq" id="WP_379788551.1">
    <property type="nucleotide sequence ID" value="NZ_JBHSHL010000030.1"/>
</dbReference>
<name>A0ABV9QMR6_9FIRM</name>